<feature type="transmembrane region" description="Helical" evidence="7">
    <location>
        <begin position="334"/>
        <end position="356"/>
    </location>
</feature>
<feature type="transmembrane region" description="Helical" evidence="7">
    <location>
        <begin position="600"/>
        <end position="619"/>
    </location>
</feature>
<dbReference type="GO" id="GO:0008506">
    <property type="term" value="F:sucrose:proton symporter activity"/>
    <property type="evidence" value="ECO:0007669"/>
    <property type="project" value="TreeGrafter"/>
</dbReference>
<name>A0A077W8N0_9FUNG</name>
<reference evidence="8" key="1">
    <citation type="journal article" date="2014" name="Genome Announc.">
        <title>De novo whole-genome sequence and genome annotation of Lichtheimia ramosa.</title>
        <authorList>
            <person name="Linde J."/>
            <person name="Schwartze V."/>
            <person name="Binder U."/>
            <person name="Lass-Florl C."/>
            <person name="Voigt K."/>
            <person name="Horn F."/>
        </authorList>
    </citation>
    <scope>NUCLEOTIDE SEQUENCE</scope>
    <source>
        <strain evidence="8">JMRC FSU:6197</strain>
    </source>
</reference>
<dbReference type="Gene3D" id="1.20.1250.20">
    <property type="entry name" value="MFS general substrate transporter like domains"/>
    <property type="match status" value="1"/>
</dbReference>
<comment type="subcellular location">
    <subcellularLocation>
        <location evidence="1">Membrane</location>
        <topology evidence="1">Multi-pass membrane protein</topology>
    </subcellularLocation>
</comment>
<evidence type="ECO:0000256" key="3">
    <source>
        <dbReference type="ARBA" id="ARBA00022692"/>
    </source>
</evidence>
<evidence type="ECO:0000256" key="4">
    <source>
        <dbReference type="ARBA" id="ARBA00022989"/>
    </source>
</evidence>
<feature type="region of interest" description="Disordered" evidence="6">
    <location>
        <begin position="499"/>
        <end position="532"/>
    </location>
</feature>
<protein>
    <recommendedName>
        <fullName evidence="9">General alpha-glucoside permease</fullName>
    </recommendedName>
</protein>
<accession>A0A077W8N0</accession>
<feature type="transmembrane region" description="Helical" evidence="7">
    <location>
        <begin position="117"/>
        <end position="135"/>
    </location>
</feature>
<keyword evidence="5 7" id="KW-0472">Membrane</keyword>
<evidence type="ECO:0000313" key="8">
    <source>
        <dbReference type="EMBL" id="CDS02889.1"/>
    </source>
</evidence>
<organism evidence="8">
    <name type="scientific">Lichtheimia ramosa</name>
    <dbReference type="NCBI Taxonomy" id="688394"/>
    <lineage>
        <taxon>Eukaryota</taxon>
        <taxon>Fungi</taxon>
        <taxon>Fungi incertae sedis</taxon>
        <taxon>Mucoromycota</taxon>
        <taxon>Mucoromycotina</taxon>
        <taxon>Mucoromycetes</taxon>
        <taxon>Mucorales</taxon>
        <taxon>Lichtheimiaceae</taxon>
        <taxon>Lichtheimia</taxon>
    </lineage>
</organism>
<dbReference type="SUPFAM" id="SSF103473">
    <property type="entry name" value="MFS general substrate transporter"/>
    <property type="match status" value="1"/>
</dbReference>
<dbReference type="PANTHER" id="PTHR19432">
    <property type="entry name" value="SUGAR TRANSPORTER"/>
    <property type="match status" value="1"/>
</dbReference>
<keyword evidence="2" id="KW-0813">Transport</keyword>
<keyword evidence="3 7" id="KW-0812">Transmembrane</keyword>
<feature type="transmembrane region" description="Helical" evidence="7">
    <location>
        <begin position="235"/>
        <end position="255"/>
    </location>
</feature>
<evidence type="ECO:0000256" key="1">
    <source>
        <dbReference type="ARBA" id="ARBA00004141"/>
    </source>
</evidence>
<feature type="compositionally biased region" description="Polar residues" evidence="6">
    <location>
        <begin position="508"/>
        <end position="531"/>
    </location>
</feature>
<feature type="transmembrane region" description="Helical" evidence="7">
    <location>
        <begin position="147"/>
        <end position="166"/>
    </location>
</feature>
<dbReference type="GO" id="GO:0005886">
    <property type="term" value="C:plasma membrane"/>
    <property type="evidence" value="ECO:0007669"/>
    <property type="project" value="TreeGrafter"/>
</dbReference>
<evidence type="ECO:0000256" key="2">
    <source>
        <dbReference type="ARBA" id="ARBA00022448"/>
    </source>
</evidence>
<evidence type="ECO:0008006" key="9">
    <source>
        <dbReference type="Google" id="ProtNLM"/>
    </source>
</evidence>
<feature type="transmembrane region" description="Helical" evidence="7">
    <location>
        <begin position="434"/>
        <end position="456"/>
    </location>
</feature>
<dbReference type="InterPro" id="IPR036259">
    <property type="entry name" value="MFS_trans_sf"/>
</dbReference>
<gene>
    <name evidence="8" type="ORF">LRAMOSA00291</name>
</gene>
<feature type="transmembrane region" description="Helical" evidence="7">
    <location>
        <begin position="267"/>
        <end position="287"/>
    </location>
</feature>
<feature type="transmembrane region" description="Helical" evidence="7">
    <location>
        <begin position="376"/>
        <end position="398"/>
    </location>
</feature>
<feature type="transmembrane region" description="Helical" evidence="7">
    <location>
        <begin position="561"/>
        <end position="580"/>
    </location>
</feature>
<dbReference type="PANTHER" id="PTHR19432:SF35">
    <property type="entry name" value="SOLUTE CARRIER FAMILY 45 MEMBER 3 ISOFORM X1"/>
    <property type="match status" value="1"/>
</dbReference>
<dbReference type="EMBL" id="LK023313">
    <property type="protein sequence ID" value="CDS02889.1"/>
    <property type="molecule type" value="Genomic_DNA"/>
</dbReference>
<proteinExistence type="predicted"/>
<evidence type="ECO:0000256" key="7">
    <source>
        <dbReference type="SAM" id="Phobius"/>
    </source>
</evidence>
<feature type="transmembrane region" description="Helical" evidence="7">
    <location>
        <begin position="78"/>
        <end position="97"/>
    </location>
</feature>
<evidence type="ECO:0000256" key="6">
    <source>
        <dbReference type="SAM" id="MobiDB-lite"/>
    </source>
</evidence>
<feature type="transmembrane region" description="Helical" evidence="7">
    <location>
        <begin position="193"/>
        <end position="214"/>
    </location>
</feature>
<keyword evidence="4 7" id="KW-1133">Transmembrane helix</keyword>
<evidence type="ECO:0000256" key="5">
    <source>
        <dbReference type="ARBA" id="ARBA00023136"/>
    </source>
</evidence>
<sequence>MPSTNTRPPISGLKRPSLAAGTSFEALYTASYVAPNTCIKRSTSDTFIVHRAREQQQRARQEEMALLAQNQHDQVDMLTLWQLLCLTICMAGVQFTWTVELAYGTPYLLSLKLSKDMTALVWLAGPLSALIGAFSDRCTSRLGRRRPFMIAGGIFVCLSMLCVAYAKEIGAYIIKTSDTRDIPENIQEQERRAAIVVAVLAFYTLDFSLNAVQASCRALILDIPPLWQHQQANAWAARLSNAAMVVGYFTGFVDLVKVLSFLGDSQIKVFCIIAIAVFIVAISITCINTHEKIISPEDGGDEDTSNRWYDTFIYVWKALRSLPTPIQRLCNVQFFAWLGWFPFLFYSTTWVSDIYFRTHPKQDPGSWAKGTRAGSFALLLHAIVSVLSGMLFPWLMAIKSCGNLFSTKNIYTAGNLIFALSMLSTIFISNVWVATAIVAIVGISWSIVLWIPFALVGEYVSSIGAASDHSSAVIRSPSFSRNREIGSNATLTSLLIDESSTNDEEATSSKASQTNYGSTYHSENNGHGQTSIHDDLDQEEALEEEEGGLDAGMVLGVHNMYIVFPQFAVAIIASVIFRVVSWVEHGKDDKPVDDDNEGGVNVAWVLTFGGIMSLIATILSRRIIQVPNDAPRSTMRLFLDDRLSI</sequence>
<dbReference type="OrthoDB" id="28755at2759"/>
<feature type="transmembrane region" description="Helical" evidence="7">
    <location>
        <begin position="410"/>
        <end position="428"/>
    </location>
</feature>
<dbReference type="AlphaFoldDB" id="A0A077W8N0"/>